<evidence type="ECO:0000313" key="3">
    <source>
        <dbReference type="Proteomes" id="UP000316500"/>
    </source>
</evidence>
<comment type="caution">
    <text evidence="2">The sequence shown here is derived from an EMBL/GenBank/DDBJ whole genome shotgun (WGS) entry which is preliminary data.</text>
</comment>
<dbReference type="AlphaFoldDB" id="A0A558GRP4"/>
<protein>
    <submittedName>
        <fullName evidence="2">GNAT family N-acetyltransferase</fullName>
    </submittedName>
</protein>
<dbReference type="PANTHER" id="PTHR42791:SF1">
    <property type="entry name" value="N-ACETYLTRANSFERASE DOMAIN-CONTAINING PROTEIN"/>
    <property type="match status" value="1"/>
</dbReference>
<dbReference type="OrthoDB" id="7057833at2"/>
<dbReference type="RefSeq" id="WP_144652649.1">
    <property type="nucleotide sequence ID" value="NZ_VNFK01000018.1"/>
</dbReference>
<dbReference type="Proteomes" id="UP000316500">
    <property type="component" value="Unassembled WGS sequence"/>
</dbReference>
<proteinExistence type="predicted"/>
<dbReference type="SUPFAM" id="SSF55729">
    <property type="entry name" value="Acyl-CoA N-acyltransferases (Nat)"/>
    <property type="match status" value="1"/>
</dbReference>
<accession>A0A558GRP4</accession>
<dbReference type="InterPro" id="IPR016181">
    <property type="entry name" value="Acyl_CoA_acyltransferase"/>
</dbReference>
<dbReference type="CDD" id="cd04301">
    <property type="entry name" value="NAT_SF"/>
    <property type="match status" value="1"/>
</dbReference>
<feature type="domain" description="N-acetyltransferase" evidence="1">
    <location>
        <begin position="103"/>
        <end position="165"/>
    </location>
</feature>
<name>A0A558GRP4_PAENT</name>
<dbReference type="EMBL" id="VNFK01000018">
    <property type="protein sequence ID" value="TVU59503.1"/>
    <property type="molecule type" value="Genomic_DNA"/>
</dbReference>
<dbReference type="InterPro" id="IPR052523">
    <property type="entry name" value="Trichothecene_AcTrans"/>
</dbReference>
<dbReference type="GO" id="GO:0016747">
    <property type="term" value="F:acyltransferase activity, transferring groups other than amino-acyl groups"/>
    <property type="evidence" value="ECO:0007669"/>
    <property type="project" value="InterPro"/>
</dbReference>
<dbReference type="Pfam" id="PF00583">
    <property type="entry name" value="Acetyltransf_1"/>
    <property type="match status" value="1"/>
</dbReference>
<evidence type="ECO:0000313" key="2">
    <source>
        <dbReference type="EMBL" id="TVU59503.1"/>
    </source>
</evidence>
<organism evidence="2 3">
    <name type="scientific">Paenarthrobacter nitroguajacolicus</name>
    <name type="common">Arthrobacter nitroguajacolicus</name>
    <dbReference type="NCBI Taxonomy" id="211146"/>
    <lineage>
        <taxon>Bacteria</taxon>
        <taxon>Bacillati</taxon>
        <taxon>Actinomycetota</taxon>
        <taxon>Actinomycetes</taxon>
        <taxon>Micrococcales</taxon>
        <taxon>Micrococcaceae</taxon>
        <taxon>Paenarthrobacter</taxon>
    </lineage>
</organism>
<gene>
    <name evidence="2" type="ORF">FQP90_19090</name>
</gene>
<evidence type="ECO:0000259" key="1">
    <source>
        <dbReference type="Pfam" id="PF00583"/>
    </source>
</evidence>
<keyword evidence="2" id="KW-0808">Transferase</keyword>
<dbReference type="Gene3D" id="3.40.630.30">
    <property type="match status" value="1"/>
</dbReference>
<reference evidence="2 3" key="1">
    <citation type="submission" date="2019-07" db="EMBL/GenBank/DDBJ databases">
        <title>Diversity of Bacteria from Kongsfjorden, Arctic.</title>
        <authorList>
            <person name="Yu Y."/>
        </authorList>
    </citation>
    <scope>NUCLEOTIDE SEQUENCE [LARGE SCALE GENOMIC DNA]</scope>
    <source>
        <strain evidence="2 3">SM1928</strain>
    </source>
</reference>
<dbReference type="PANTHER" id="PTHR42791">
    <property type="entry name" value="GNAT FAMILY ACETYLTRANSFERASE"/>
    <property type="match status" value="1"/>
</dbReference>
<dbReference type="InterPro" id="IPR000182">
    <property type="entry name" value="GNAT_dom"/>
</dbReference>
<sequence length="187" mass="20350">MTDMVRQATGADLRVAARVLGLAFETYPWTRWSIPDVDYEQRLERLQYLYLGHALTHGLVLVDEQLRSVAAFLRPDAPKPGPDMQIEVLELLGSRATALIDLSLPQPKGPAWTLATVGVDPAHQGKGLGTAVASEGLTRIDREAGAVVLETSDERNVRLYGRLGFLVTDTTVIPGGPTVHSMSRAPR</sequence>